<dbReference type="Pfam" id="PF11954">
    <property type="entry name" value="DUF3471"/>
    <property type="match status" value="1"/>
</dbReference>
<dbReference type="InterPro" id="IPR050491">
    <property type="entry name" value="AmpC-like"/>
</dbReference>
<dbReference type="InterPro" id="IPR012338">
    <property type="entry name" value="Beta-lactam/transpept-like"/>
</dbReference>
<dbReference type="Gene3D" id="3.40.710.10">
    <property type="entry name" value="DD-peptidase/beta-lactamase superfamily"/>
    <property type="match status" value="1"/>
</dbReference>
<dbReference type="Pfam" id="PF00144">
    <property type="entry name" value="Beta-lactamase"/>
    <property type="match status" value="1"/>
</dbReference>
<dbReference type="OrthoDB" id="119951at2"/>
<evidence type="ECO:0000259" key="2">
    <source>
        <dbReference type="Pfam" id="PF00144"/>
    </source>
</evidence>
<dbReference type="EMBL" id="JXYA01000015">
    <property type="protein sequence ID" value="KJZ10465.1"/>
    <property type="molecule type" value="Genomic_DNA"/>
</dbReference>
<proteinExistence type="predicted"/>
<keyword evidence="5" id="KW-1185">Reference proteome</keyword>
<accession>A0A0F4QTB3</accession>
<feature type="domain" description="Beta-lactamase-related" evidence="2">
    <location>
        <begin position="36"/>
        <end position="368"/>
    </location>
</feature>
<evidence type="ECO:0000313" key="5">
    <source>
        <dbReference type="Proteomes" id="UP000033452"/>
    </source>
</evidence>
<evidence type="ECO:0000256" key="1">
    <source>
        <dbReference type="SAM" id="SignalP"/>
    </source>
</evidence>
<dbReference type="InterPro" id="IPR021860">
    <property type="entry name" value="Peptidase_S12_Pab87-rel_C"/>
</dbReference>
<dbReference type="Gene3D" id="2.40.128.600">
    <property type="match status" value="1"/>
</dbReference>
<comment type="caution">
    <text evidence="4">The sequence shown here is derived from an EMBL/GenBank/DDBJ whole genome shotgun (WGS) entry which is preliminary data.</text>
</comment>
<dbReference type="PANTHER" id="PTHR46825">
    <property type="entry name" value="D-ALANYL-D-ALANINE-CARBOXYPEPTIDASE/ENDOPEPTIDASE AMPH"/>
    <property type="match status" value="1"/>
</dbReference>
<protein>
    <submittedName>
        <fullName evidence="4">Beta-lactamase</fullName>
    </submittedName>
</protein>
<organism evidence="4 5">
    <name type="scientific">Pseudoalteromonas rubra</name>
    <dbReference type="NCBI Taxonomy" id="43658"/>
    <lineage>
        <taxon>Bacteria</taxon>
        <taxon>Pseudomonadati</taxon>
        <taxon>Pseudomonadota</taxon>
        <taxon>Gammaproteobacteria</taxon>
        <taxon>Alteromonadales</taxon>
        <taxon>Pseudoalteromonadaceae</taxon>
        <taxon>Pseudoalteromonas</taxon>
    </lineage>
</organism>
<keyword evidence="1" id="KW-0732">Signal</keyword>
<sequence length="526" mass="58500">MKYQFGKGLIAAAFLSVSSTPALAQQQVPGVNVADVERAVAEAMETFHIPGIALAVVERGQVVLSKGFGVRHIDHQDKVDADTLFGIASNSKAFTATALAMLVDEGKLSWDDKVIKHIPEFRLADPYATREMTIRDLLSHRSGLGKGAGDLMIWPDTDKSIDQLLEGIAHLPTNSSFRSEYAYNNLMFVVAGEVVHRVTGQDWRTFVEQRMFKPLGMQTSKAGFARIPKQNKNWATGSIYWEGQLTPFFVDYLEDFRGAGAIASSANDMSRWLLTQLSQGQTPDGKRLFSGAQQAQMWLPHIMRKPSSEGKRNYQQQFRGYGLGWAIEDYFGHKKVGHGGGILGMVSQVAMIPGKELGVVVLSNQQVYPALTAIINEVFEDALGLPERDWVKETAERYYAKRAETYREAGVVKVDNPQPALADQVYTGTLISPWYGEVIVEELDGQLHIDFTHTAMLKGKLVHHSGNTFVVQWQQPMLEADAYIQFTLSPSQQVEAASMSWVNPDITDFSFDFHNLQLRAKPLPES</sequence>
<evidence type="ECO:0000313" key="4">
    <source>
        <dbReference type="EMBL" id="KJZ10465.1"/>
    </source>
</evidence>
<dbReference type="SUPFAM" id="SSF56601">
    <property type="entry name" value="beta-lactamase/transpeptidase-like"/>
    <property type="match status" value="1"/>
</dbReference>
<dbReference type="InterPro" id="IPR001466">
    <property type="entry name" value="Beta-lactam-related"/>
</dbReference>
<feature type="domain" description="Peptidase S12 Pab87-related C-terminal" evidence="3">
    <location>
        <begin position="416"/>
        <end position="518"/>
    </location>
</feature>
<dbReference type="RefSeq" id="WP_046004299.1">
    <property type="nucleotide sequence ID" value="NZ_JXYA01000015.1"/>
</dbReference>
<feature type="signal peptide" evidence="1">
    <location>
        <begin position="1"/>
        <end position="24"/>
    </location>
</feature>
<dbReference type="PATRIC" id="fig|43658.5.peg.1517"/>
<feature type="chain" id="PRO_5002475983" evidence="1">
    <location>
        <begin position="25"/>
        <end position="526"/>
    </location>
</feature>
<evidence type="ECO:0000259" key="3">
    <source>
        <dbReference type="Pfam" id="PF11954"/>
    </source>
</evidence>
<name>A0A0F4QTB3_9GAMM</name>
<reference evidence="4 5" key="1">
    <citation type="journal article" date="2015" name="BMC Genomics">
        <title>Genome mining reveals unlocked bioactive potential of marine Gram-negative bacteria.</title>
        <authorList>
            <person name="Machado H."/>
            <person name="Sonnenschein E.C."/>
            <person name="Melchiorsen J."/>
            <person name="Gram L."/>
        </authorList>
    </citation>
    <scope>NUCLEOTIDE SEQUENCE [LARGE SCALE GENOMIC DNA]</scope>
    <source>
        <strain evidence="4 5">S2471</strain>
    </source>
</reference>
<gene>
    <name evidence="4" type="ORF">TW77_07190</name>
</gene>
<dbReference type="AlphaFoldDB" id="A0A0F4QTB3"/>
<dbReference type="Proteomes" id="UP000033452">
    <property type="component" value="Unassembled WGS sequence"/>
</dbReference>
<dbReference type="PANTHER" id="PTHR46825:SF15">
    <property type="entry name" value="BETA-LACTAMASE-RELATED DOMAIN-CONTAINING PROTEIN"/>
    <property type="match status" value="1"/>
</dbReference>